<keyword evidence="2" id="KW-0472">Membrane</keyword>
<keyword evidence="2" id="KW-1133">Transmembrane helix</keyword>
<gene>
    <name evidence="3" type="ORF">PGQ11_013223</name>
</gene>
<protein>
    <submittedName>
        <fullName evidence="3">Uncharacterized protein</fullName>
    </submittedName>
</protein>
<keyword evidence="4" id="KW-1185">Reference proteome</keyword>
<keyword evidence="2" id="KW-0812">Transmembrane</keyword>
<dbReference type="EMBL" id="JAPCWZ010000007">
    <property type="protein sequence ID" value="KAK8857311.1"/>
    <property type="molecule type" value="Genomic_DNA"/>
</dbReference>
<feature type="transmembrane region" description="Helical" evidence="2">
    <location>
        <begin position="12"/>
        <end position="36"/>
    </location>
</feature>
<feature type="region of interest" description="Disordered" evidence="1">
    <location>
        <begin position="66"/>
        <end position="112"/>
    </location>
</feature>
<feature type="compositionally biased region" description="Low complexity" evidence="1">
    <location>
        <begin position="66"/>
        <end position="81"/>
    </location>
</feature>
<sequence length="112" mass="11897">MSNRDALSTEVIVSLVLGIPSLLVAGAGLGIAWLTYTRSRGPYISPPAVQTTPSWHAHHHYHVQHPAAASSSDAGGRSSFATASDNGSGVLQLESPRPSIRRRETGGNYLYM</sequence>
<comment type="caution">
    <text evidence="3">The sequence shown here is derived from an EMBL/GenBank/DDBJ whole genome shotgun (WGS) entry which is preliminary data.</text>
</comment>
<evidence type="ECO:0000313" key="4">
    <source>
        <dbReference type="Proteomes" id="UP001390339"/>
    </source>
</evidence>
<name>A0ABR2I532_9PEZI</name>
<reference evidence="3 4" key="1">
    <citation type="journal article" date="2024" name="IMA Fungus">
        <title>Apiospora arundinis, a panoply of carbohydrate-active enzymes and secondary metabolites.</title>
        <authorList>
            <person name="Sorensen T."/>
            <person name="Petersen C."/>
            <person name="Muurmann A.T."/>
            <person name="Christiansen J.V."/>
            <person name="Brundto M.L."/>
            <person name="Overgaard C.K."/>
            <person name="Boysen A.T."/>
            <person name="Wollenberg R.D."/>
            <person name="Larsen T.O."/>
            <person name="Sorensen J.L."/>
            <person name="Nielsen K.L."/>
            <person name="Sondergaard T.E."/>
        </authorList>
    </citation>
    <scope>NUCLEOTIDE SEQUENCE [LARGE SCALE GENOMIC DNA]</scope>
    <source>
        <strain evidence="3 4">AAU 773</strain>
    </source>
</reference>
<evidence type="ECO:0000313" key="3">
    <source>
        <dbReference type="EMBL" id="KAK8857311.1"/>
    </source>
</evidence>
<organism evidence="3 4">
    <name type="scientific">Apiospora arundinis</name>
    <dbReference type="NCBI Taxonomy" id="335852"/>
    <lineage>
        <taxon>Eukaryota</taxon>
        <taxon>Fungi</taxon>
        <taxon>Dikarya</taxon>
        <taxon>Ascomycota</taxon>
        <taxon>Pezizomycotina</taxon>
        <taxon>Sordariomycetes</taxon>
        <taxon>Xylariomycetidae</taxon>
        <taxon>Amphisphaeriales</taxon>
        <taxon>Apiosporaceae</taxon>
        <taxon>Apiospora</taxon>
    </lineage>
</organism>
<proteinExistence type="predicted"/>
<evidence type="ECO:0000256" key="2">
    <source>
        <dbReference type="SAM" id="Phobius"/>
    </source>
</evidence>
<accession>A0ABR2I532</accession>
<evidence type="ECO:0000256" key="1">
    <source>
        <dbReference type="SAM" id="MobiDB-lite"/>
    </source>
</evidence>
<dbReference type="Proteomes" id="UP001390339">
    <property type="component" value="Unassembled WGS sequence"/>
</dbReference>